<dbReference type="PROSITE" id="PS51186">
    <property type="entry name" value="GNAT"/>
    <property type="match status" value="1"/>
</dbReference>
<feature type="domain" description="N-acetyltransferase" evidence="4">
    <location>
        <begin position="6"/>
        <end position="180"/>
    </location>
</feature>
<dbReference type="GO" id="GO:0008080">
    <property type="term" value="F:N-acetyltransferase activity"/>
    <property type="evidence" value="ECO:0007669"/>
    <property type="project" value="UniProtKB-ARBA"/>
</dbReference>
<evidence type="ECO:0000259" key="4">
    <source>
        <dbReference type="PROSITE" id="PS51186"/>
    </source>
</evidence>
<dbReference type="Pfam" id="PF00583">
    <property type="entry name" value="Acetyltransf_1"/>
    <property type="match status" value="1"/>
</dbReference>
<dbReference type="InterPro" id="IPR051016">
    <property type="entry name" value="Diverse_Substrate_AcTransf"/>
</dbReference>
<dbReference type="SUPFAM" id="SSF55729">
    <property type="entry name" value="Acyl-CoA N-acyltransferases (Nat)"/>
    <property type="match status" value="1"/>
</dbReference>
<dbReference type="InterPro" id="IPR016181">
    <property type="entry name" value="Acyl_CoA_acyltransferase"/>
</dbReference>
<dbReference type="EMBL" id="LN483124">
    <property type="protein sequence ID" value="CED82413.1"/>
    <property type="molecule type" value="Genomic_DNA"/>
</dbReference>
<protein>
    <submittedName>
        <fullName evidence="5">Diamine acetyltransferase</fullName>
    </submittedName>
</protein>
<keyword evidence="2 5" id="KW-0808">Transferase</keyword>
<dbReference type="PANTHER" id="PTHR10545">
    <property type="entry name" value="DIAMINE N-ACETYLTRANSFERASE"/>
    <property type="match status" value="1"/>
</dbReference>
<comment type="similarity">
    <text evidence="1">Belongs to the acetyltransferase family.</text>
</comment>
<evidence type="ECO:0000256" key="1">
    <source>
        <dbReference type="ARBA" id="ARBA00008694"/>
    </source>
</evidence>
<evidence type="ECO:0000256" key="3">
    <source>
        <dbReference type="ARBA" id="ARBA00023315"/>
    </source>
</evidence>
<proteinExistence type="inferred from homology"/>
<evidence type="ECO:0000313" key="5">
    <source>
        <dbReference type="EMBL" id="CED82413.1"/>
    </source>
</evidence>
<dbReference type="CDD" id="cd04301">
    <property type="entry name" value="NAT_SF"/>
    <property type="match status" value="1"/>
</dbReference>
<sequence length="180" mass="20211">MSSNAFHISPATEADIPDILRLILELAIYEKSAESAKATPEQIRRNLFPKESDGEIYARCLIARLDNDQDGNEGTGKGLVIGMALFFFNFSTWTGFPGLYLEDLFVSEPYRALGVGKSFFKELAKVALERGCGRMDWSVLDWNEPAINFYEKKVGATIMNEWRSVRLEGEDAIRGLLTMS</sequence>
<organism evidence="5">
    <name type="scientific">Phaffia rhodozyma</name>
    <name type="common">Yeast</name>
    <name type="synonym">Xanthophyllomyces dendrorhous</name>
    <dbReference type="NCBI Taxonomy" id="264483"/>
    <lineage>
        <taxon>Eukaryota</taxon>
        <taxon>Fungi</taxon>
        <taxon>Dikarya</taxon>
        <taxon>Basidiomycota</taxon>
        <taxon>Agaricomycotina</taxon>
        <taxon>Tremellomycetes</taxon>
        <taxon>Cystofilobasidiales</taxon>
        <taxon>Mrakiaceae</taxon>
        <taxon>Phaffia</taxon>
    </lineage>
</organism>
<dbReference type="Gene3D" id="3.40.630.30">
    <property type="match status" value="1"/>
</dbReference>
<evidence type="ECO:0000256" key="2">
    <source>
        <dbReference type="ARBA" id="ARBA00022679"/>
    </source>
</evidence>
<name>A0A0F7SQT5_PHARH</name>
<dbReference type="FunFam" id="3.40.630.30:FF:000064">
    <property type="entry name" value="GNAT family acetyltransferase"/>
    <property type="match status" value="1"/>
</dbReference>
<keyword evidence="3" id="KW-0012">Acyltransferase</keyword>
<dbReference type="InterPro" id="IPR000182">
    <property type="entry name" value="GNAT_dom"/>
</dbReference>
<dbReference type="AlphaFoldDB" id="A0A0F7SQT5"/>
<dbReference type="PANTHER" id="PTHR10545:SF29">
    <property type="entry name" value="GH14572P-RELATED"/>
    <property type="match status" value="1"/>
</dbReference>
<reference evidence="5" key="1">
    <citation type="submission" date="2014-08" db="EMBL/GenBank/DDBJ databases">
        <authorList>
            <person name="Sharma Rahul"/>
            <person name="Thines Marco"/>
        </authorList>
    </citation>
    <scope>NUCLEOTIDE SEQUENCE</scope>
</reference>
<accession>A0A0F7SQT5</accession>